<name>A0A222ZET3_9CAUD</name>
<reference evidence="1 2" key="1">
    <citation type="submission" date="2017-05" db="EMBL/GenBank/DDBJ databases">
        <authorList>
            <person name="Abboud M."/>
            <person name="Acosta Y."/>
            <person name="Adams S."/>
            <person name="Aguirre J."/>
            <person name="Ahmadi O."/>
            <person name="Arena A."/>
            <person name="Bacatan J."/>
            <person name="Barua M."/>
            <person name="Basualdo M."/>
            <person name="Bidas A."/>
            <person name="Charles M."/>
            <person name="Crespo D."/>
            <person name="Dahduli S."/>
            <person name="Darwiche R."/>
            <person name="De V.F."/>
            <person name="Demetrio M."/>
            <person name="Doyles K."/>
            <person name="Elias T."/>
            <person name="Feghali T."/>
            <person name="Fleetwood D."/>
            <person name="Grant K."/>
            <person name="Grinberg M."/>
            <person name="Haddabeh W."/>
            <person name="Hamwi G."/>
            <person name="Hanf T."/>
            <person name="Hussain A."/>
            <person name="Jennis A."/>
            <person name="Kang K."/>
            <person name="Khalique A."/>
            <person name="Majkut N."/>
            <person name="Minto B."/>
            <person name="Monsen-Collar K."/>
            <person name="Mubarka N."/>
            <person name="Nasser G."/>
            <person name="Navarro C."/>
            <person name="Oleksy A."/>
            <person name="Patel N."/>
            <person name="Rana M."/>
            <person name="Sanchez D."/>
            <person name="Santrich A."/>
            <person name="Sarpong L."/>
            <person name="Sato-Balagot R."/>
            <person name="Singh R."/>
            <person name="Tiozon A."/>
            <person name="Tolentino-Uri K."/>
            <person name="Toyosi O."/>
            <person name="Vasquez K."/>
            <person name="Wright D."/>
            <person name="Zangeneh M."/>
            <person name="Stoner T.H."/>
            <person name="Garlena R.A."/>
            <person name="Russell D.A."/>
            <person name="Pope W.H."/>
            <person name="Jacobs-Sera D."/>
            <person name="Hatfull G.F."/>
        </authorList>
    </citation>
    <scope>NUCLEOTIDE SEQUENCE [LARGE SCALE GENOMIC DNA]</scope>
</reference>
<dbReference type="SUPFAM" id="SSF52309">
    <property type="entry name" value="N-(deoxy)ribosyltransferase-like"/>
    <property type="match status" value="1"/>
</dbReference>
<dbReference type="GeneID" id="40086369"/>
<dbReference type="InterPro" id="IPR025518">
    <property type="entry name" value="DUF4406"/>
</dbReference>
<keyword evidence="2" id="KW-1185">Reference proteome</keyword>
<accession>A0A222ZET3</accession>
<sequence>MTERAPVLYVAGPMTGLPGFNYPAFHSAAARLRRAGFEVLNPAENKPPCEDPVWVDWMRAALGQLLKADGVALLPGWRTSKGATVERMVARELDIPALTVPAWLTKQGQAAYMGRLLESTTELDGATK</sequence>
<dbReference type="EMBL" id="MF140397">
    <property type="protein sequence ID" value="ASR83223.1"/>
    <property type="molecule type" value="Genomic_DNA"/>
</dbReference>
<dbReference type="Pfam" id="PF14359">
    <property type="entry name" value="DUF4406"/>
    <property type="match status" value="1"/>
</dbReference>
<dbReference type="Gene3D" id="3.40.50.10400">
    <property type="entry name" value="Hypothetical protein PA1492"/>
    <property type="match status" value="1"/>
</dbReference>
<dbReference type="KEGG" id="vg:40086369"/>
<proteinExistence type="predicted"/>
<dbReference type="OrthoDB" id="16838at10239"/>
<gene>
    <name evidence="1" type="primary">53</name>
    <name evidence="1" type="ORF">SEA_ABIDATRO_53</name>
</gene>
<evidence type="ECO:0000313" key="1">
    <source>
        <dbReference type="EMBL" id="ASR83223.1"/>
    </source>
</evidence>
<protein>
    <submittedName>
        <fullName evidence="1">Deoxycytidylate deaminase</fullName>
    </submittedName>
</protein>
<evidence type="ECO:0000313" key="2">
    <source>
        <dbReference type="Proteomes" id="UP000223767"/>
    </source>
</evidence>
<dbReference type="Proteomes" id="UP000223767">
    <property type="component" value="Segment"/>
</dbReference>
<organism evidence="1 2">
    <name type="scientific">Arthrobacter phage Abidatro</name>
    <dbReference type="NCBI Taxonomy" id="2015853"/>
    <lineage>
        <taxon>Viruses</taxon>
        <taxon>Duplodnaviria</taxon>
        <taxon>Heunggongvirae</taxon>
        <taxon>Uroviricota</taxon>
        <taxon>Caudoviricetes</taxon>
        <taxon>Galaxyvirus</taxon>
        <taxon>Galaxyvirus abidatro</taxon>
    </lineage>
</organism>
<dbReference type="RefSeq" id="YP_009610273.1">
    <property type="nucleotide sequence ID" value="NC_042002.1"/>
</dbReference>